<dbReference type="PANTHER" id="PTHR23291">
    <property type="entry name" value="BAX INHIBITOR-RELATED"/>
    <property type="match status" value="1"/>
</dbReference>
<keyword evidence="3 6" id="KW-0812">Transmembrane</keyword>
<feature type="transmembrane region" description="Helical" evidence="6">
    <location>
        <begin position="100"/>
        <end position="118"/>
    </location>
</feature>
<gene>
    <name evidence="7" type="ORF">C8J28_10971</name>
</gene>
<evidence type="ECO:0000256" key="1">
    <source>
        <dbReference type="ARBA" id="ARBA00004141"/>
    </source>
</evidence>
<dbReference type="InterPro" id="IPR006214">
    <property type="entry name" value="Bax_inhibitor_1-related"/>
</dbReference>
<feature type="transmembrane region" description="Helical" evidence="6">
    <location>
        <begin position="154"/>
        <end position="172"/>
    </location>
</feature>
<evidence type="ECO:0000313" key="8">
    <source>
        <dbReference type="Proteomes" id="UP000244060"/>
    </source>
</evidence>
<comment type="similarity">
    <text evidence="2 6">Belongs to the BI1 family.</text>
</comment>
<keyword evidence="4 6" id="KW-1133">Transmembrane helix</keyword>
<dbReference type="Proteomes" id="UP000244060">
    <property type="component" value="Unassembled WGS sequence"/>
</dbReference>
<dbReference type="EMBL" id="QAOT01000009">
    <property type="protein sequence ID" value="PTR18115.1"/>
    <property type="molecule type" value="Genomic_DNA"/>
</dbReference>
<evidence type="ECO:0008006" key="9">
    <source>
        <dbReference type="Google" id="ProtNLM"/>
    </source>
</evidence>
<dbReference type="RefSeq" id="WP_011907725.1">
    <property type="nucleotide sequence ID" value="NZ_CP089965.1"/>
</dbReference>
<evidence type="ECO:0000256" key="3">
    <source>
        <dbReference type="ARBA" id="ARBA00022692"/>
    </source>
</evidence>
<keyword evidence="8" id="KW-1185">Reference proteome</keyword>
<feature type="transmembrane region" description="Helical" evidence="6">
    <location>
        <begin position="124"/>
        <end position="142"/>
    </location>
</feature>
<protein>
    <recommendedName>
        <fullName evidence="9">Bax inhibitor-1/YccA family protein</fullName>
    </recommendedName>
</protein>
<evidence type="ECO:0000313" key="7">
    <source>
        <dbReference type="EMBL" id="PTR18115.1"/>
    </source>
</evidence>
<dbReference type="GO" id="GO:0016020">
    <property type="term" value="C:membrane"/>
    <property type="evidence" value="ECO:0007669"/>
    <property type="project" value="UniProtKB-SubCell"/>
</dbReference>
<name>A0A2T5K6R0_9RHOB</name>
<organism evidence="7 8">
    <name type="scientific">Cereibacter azotoformans</name>
    <dbReference type="NCBI Taxonomy" id="43057"/>
    <lineage>
        <taxon>Bacteria</taxon>
        <taxon>Pseudomonadati</taxon>
        <taxon>Pseudomonadota</taxon>
        <taxon>Alphaproteobacteria</taxon>
        <taxon>Rhodobacterales</taxon>
        <taxon>Paracoccaceae</taxon>
        <taxon>Cereibacter</taxon>
    </lineage>
</organism>
<sequence>MAEYQTVRSVGAGARAARIDEGLRAHMNKVYGLMSVGMLLTGGVAWAVGTSEQLFSLLRDPVTMSPNILGWIVMFAPLVMVFAFGAVLNRLSQAAAQLFFYAYAAVMGLSLSWIFVAFTGVSIAQTFLITAIAFASLSLFGYTTKKDLSGFGTFLIMGVVGLIVAMIVNIFLASSALAFAISVIGVLIFAGLTAYDTQNIKNTYLQHAHSGDAEWLGKAAIMGALQLYLDFINLFMFLLQFMGNRE</sequence>
<evidence type="ECO:0000256" key="5">
    <source>
        <dbReference type="ARBA" id="ARBA00023136"/>
    </source>
</evidence>
<keyword evidence="5 6" id="KW-0472">Membrane</keyword>
<dbReference type="PANTHER" id="PTHR23291:SF50">
    <property type="entry name" value="PROTEIN LIFEGUARD 4"/>
    <property type="match status" value="1"/>
</dbReference>
<evidence type="ECO:0000256" key="2">
    <source>
        <dbReference type="ARBA" id="ARBA00010350"/>
    </source>
</evidence>
<dbReference type="CDD" id="cd10432">
    <property type="entry name" value="BI-1-like_bacterial"/>
    <property type="match status" value="1"/>
</dbReference>
<feature type="transmembrane region" description="Helical" evidence="6">
    <location>
        <begin position="178"/>
        <end position="195"/>
    </location>
</feature>
<accession>A0A2T5K6R0</accession>
<dbReference type="Pfam" id="PF01027">
    <property type="entry name" value="Bax1-I"/>
    <property type="match status" value="1"/>
</dbReference>
<dbReference type="AlphaFoldDB" id="A0A2T5K6R0"/>
<comment type="caution">
    <text evidence="7">The sequence shown here is derived from an EMBL/GenBank/DDBJ whole genome shotgun (WGS) entry which is preliminary data.</text>
</comment>
<evidence type="ECO:0000256" key="6">
    <source>
        <dbReference type="RuleBase" id="RU004379"/>
    </source>
</evidence>
<feature type="transmembrane region" description="Helical" evidence="6">
    <location>
        <begin position="68"/>
        <end position="88"/>
    </location>
</feature>
<comment type="subcellular location">
    <subcellularLocation>
        <location evidence="1">Membrane</location>
        <topology evidence="1">Multi-pass membrane protein</topology>
    </subcellularLocation>
</comment>
<evidence type="ECO:0000256" key="4">
    <source>
        <dbReference type="ARBA" id="ARBA00022989"/>
    </source>
</evidence>
<dbReference type="OrthoDB" id="9793828at2"/>
<reference evidence="7 8" key="1">
    <citation type="submission" date="2018-04" db="EMBL/GenBank/DDBJ databases">
        <title>Genomic Encyclopedia of Type Strains, Phase III (KMG-III): the genomes of soil and plant-associated and newly described type strains.</title>
        <authorList>
            <person name="Whitman W."/>
        </authorList>
    </citation>
    <scope>NUCLEOTIDE SEQUENCE [LARGE SCALE GENOMIC DNA]</scope>
    <source>
        <strain evidence="7 8">KA25</strain>
    </source>
</reference>
<proteinExistence type="inferred from homology"/>
<feature type="transmembrane region" description="Helical" evidence="6">
    <location>
        <begin position="30"/>
        <end position="48"/>
    </location>
</feature>
<feature type="transmembrane region" description="Helical" evidence="6">
    <location>
        <begin position="215"/>
        <end position="239"/>
    </location>
</feature>